<reference evidence="1" key="1">
    <citation type="submission" date="2024-03" db="EMBL/GenBank/DDBJ databases">
        <title>Novel Streptomyces species of biotechnological and ecological value are a feature of Machair soil.</title>
        <authorList>
            <person name="Prole J.R."/>
            <person name="Goodfellow M."/>
            <person name="Allenby N."/>
            <person name="Ward A.C."/>
        </authorList>
    </citation>
    <scope>NUCLEOTIDE SEQUENCE</scope>
    <source>
        <strain evidence="1">MS2.AVA.5</strain>
    </source>
</reference>
<keyword evidence="2" id="KW-1185">Reference proteome</keyword>
<dbReference type="EMBL" id="JBBKAJ010000002">
    <property type="protein sequence ID" value="MEJ8632026.1"/>
    <property type="molecule type" value="Genomic_DNA"/>
</dbReference>
<organism evidence="1 2">
    <name type="scientific">Streptomyces achmelvichensis</name>
    <dbReference type="NCBI Taxonomy" id="3134111"/>
    <lineage>
        <taxon>Bacteria</taxon>
        <taxon>Bacillati</taxon>
        <taxon>Actinomycetota</taxon>
        <taxon>Actinomycetes</taxon>
        <taxon>Kitasatosporales</taxon>
        <taxon>Streptomycetaceae</taxon>
        <taxon>Streptomyces</taxon>
    </lineage>
</organism>
<evidence type="ECO:0000313" key="2">
    <source>
        <dbReference type="Proteomes" id="UP001377168"/>
    </source>
</evidence>
<name>A0ACC6PKU5_9ACTN</name>
<comment type="caution">
    <text evidence="1">The sequence shown here is derived from an EMBL/GenBank/DDBJ whole genome shotgun (WGS) entry which is preliminary data.</text>
</comment>
<protein>
    <submittedName>
        <fullName evidence="1">Uncharacterized protein</fullName>
    </submittedName>
</protein>
<evidence type="ECO:0000313" key="1">
    <source>
        <dbReference type="EMBL" id="MEJ8632026.1"/>
    </source>
</evidence>
<gene>
    <name evidence="1" type="ORF">WKI67_00745</name>
</gene>
<accession>A0ACC6PKU5</accession>
<sequence>MVEHVLSCQRCHKTSVVHQHFRPELPQDNDLKAYGNALKNSQGKARLVLLVYPRRSSSLLHEAAPDEVRALFGEATSCQEAGALRAAAAMYRATVEEICRDRQAAGKV</sequence>
<dbReference type="Proteomes" id="UP001377168">
    <property type="component" value="Unassembled WGS sequence"/>
</dbReference>
<proteinExistence type="predicted"/>